<keyword evidence="3" id="KW-1185">Reference proteome</keyword>
<reference evidence="2 3" key="1">
    <citation type="submission" date="2016-11" db="EMBL/GenBank/DDBJ databases">
        <authorList>
            <person name="Jaros S."/>
            <person name="Januszkiewicz K."/>
            <person name="Wedrychowicz H."/>
        </authorList>
    </citation>
    <scope>NUCLEOTIDE SEQUENCE [LARGE SCALE GENOMIC DNA]</scope>
    <source>
        <strain evidence="2 3">DSM 46144</strain>
    </source>
</reference>
<dbReference type="PANTHER" id="PTHR48079:SF6">
    <property type="entry name" value="NAD(P)-BINDING DOMAIN-CONTAINING PROTEIN-RELATED"/>
    <property type="match status" value="1"/>
</dbReference>
<evidence type="ECO:0000313" key="3">
    <source>
        <dbReference type="Proteomes" id="UP000184440"/>
    </source>
</evidence>
<feature type="domain" description="NAD-dependent epimerase/dehydratase" evidence="1">
    <location>
        <begin position="3"/>
        <end position="212"/>
    </location>
</feature>
<dbReference type="STRING" id="134849.SAMN05443668_106348"/>
<dbReference type="PANTHER" id="PTHR48079">
    <property type="entry name" value="PROTEIN YEEZ"/>
    <property type="match status" value="1"/>
</dbReference>
<dbReference type="GO" id="GO:0004029">
    <property type="term" value="F:aldehyde dehydrogenase (NAD+) activity"/>
    <property type="evidence" value="ECO:0007669"/>
    <property type="project" value="TreeGrafter"/>
</dbReference>
<dbReference type="InterPro" id="IPR036291">
    <property type="entry name" value="NAD(P)-bd_dom_sf"/>
</dbReference>
<dbReference type="RefSeq" id="WP_073259694.1">
    <property type="nucleotide sequence ID" value="NZ_FRCS01000006.1"/>
</dbReference>
<dbReference type="AlphaFoldDB" id="A0A1M7R3N9"/>
<dbReference type="InterPro" id="IPR001509">
    <property type="entry name" value="Epimerase_deHydtase"/>
</dbReference>
<evidence type="ECO:0000259" key="1">
    <source>
        <dbReference type="Pfam" id="PF01370"/>
    </source>
</evidence>
<sequence>MKVLIVGASGFVGSGVTRHLADTHEVLGLARSEESADRIASLGAEPVRGSVDDLDGLLGHAAAADATVFVPQLLQDLEHTTVSALLRSYAGTGKTFVFTSGTGVLGQRTFGEWSEDTFAEDDEFVTSKYLVQRRHTELVTRAASQNGVRAVVVRPPAIWGDGFHPFVGDILTSVDKTGSACYIGRGLNLYTHVSLDDLAELYRLVLDRGVAGALYHAAGGELNNRTLAECVARVHGVQTRSVSIEEAFEIWGKFTPLVTLGVSSRSRSPRSRRELGWSPQRTDVAQAILDGELNGKRRS</sequence>
<dbReference type="Proteomes" id="UP000184440">
    <property type="component" value="Unassembled WGS sequence"/>
</dbReference>
<evidence type="ECO:0000313" key="2">
    <source>
        <dbReference type="EMBL" id="SHN39730.1"/>
    </source>
</evidence>
<dbReference type="EMBL" id="FRCS01000006">
    <property type="protein sequence ID" value="SHN39730.1"/>
    <property type="molecule type" value="Genomic_DNA"/>
</dbReference>
<protein>
    <submittedName>
        <fullName evidence="2">Nucleoside-diphosphate-sugar epimerase</fullName>
    </submittedName>
</protein>
<dbReference type="OrthoDB" id="9779041at2"/>
<name>A0A1M7R3N9_9ACTN</name>
<dbReference type="SUPFAM" id="SSF51735">
    <property type="entry name" value="NAD(P)-binding Rossmann-fold domains"/>
    <property type="match status" value="1"/>
</dbReference>
<dbReference type="Gene3D" id="3.40.50.720">
    <property type="entry name" value="NAD(P)-binding Rossmann-like Domain"/>
    <property type="match status" value="1"/>
</dbReference>
<gene>
    <name evidence="2" type="ORF">SAMN05443668_106348</name>
</gene>
<organism evidence="2 3">
    <name type="scientific">Cryptosporangium aurantiacum</name>
    <dbReference type="NCBI Taxonomy" id="134849"/>
    <lineage>
        <taxon>Bacteria</taxon>
        <taxon>Bacillati</taxon>
        <taxon>Actinomycetota</taxon>
        <taxon>Actinomycetes</taxon>
        <taxon>Cryptosporangiales</taxon>
        <taxon>Cryptosporangiaceae</taxon>
        <taxon>Cryptosporangium</taxon>
    </lineage>
</organism>
<dbReference type="InterPro" id="IPR051783">
    <property type="entry name" value="NAD(P)-dependent_oxidoreduct"/>
</dbReference>
<proteinExistence type="predicted"/>
<dbReference type="Pfam" id="PF01370">
    <property type="entry name" value="Epimerase"/>
    <property type="match status" value="1"/>
</dbReference>
<accession>A0A1M7R3N9</accession>
<dbReference type="GO" id="GO:0005737">
    <property type="term" value="C:cytoplasm"/>
    <property type="evidence" value="ECO:0007669"/>
    <property type="project" value="TreeGrafter"/>
</dbReference>